<dbReference type="InterPro" id="IPR025332">
    <property type="entry name" value="DUF4238"/>
</dbReference>
<accession>A0A645BE46</accession>
<proteinExistence type="predicted"/>
<reference evidence="1" key="1">
    <citation type="submission" date="2019-08" db="EMBL/GenBank/DDBJ databases">
        <authorList>
            <person name="Kucharzyk K."/>
            <person name="Murdoch R.W."/>
            <person name="Higgins S."/>
            <person name="Loffler F."/>
        </authorList>
    </citation>
    <scope>NUCLEOTIDE SEQUENCE</scope>
</reference>
<dbReference type="AlphaFoldDB" id="A0A645BE46"/>
<dbReference type="Pfam" id="PF14022">
    <property type="entry name" value="DUF4238"/>
    <property type="match status" value="1"/>
</dbReference>
<protein>
    <submittedName>
        <fullName evidence="1">Uncharacterized protein</fullName>
    </submittedName>
</protein>
<dbReference type="EMBL" id="VSSQ01019382">
    <property type="protein sequence ID" value="MPM63386.1"/>
    <property type="molecule type" value="Genomic_DNA"/>
</dbReference>
<evidence type="ECO:0000313" key="1">
    <source>
        <dbReference type="EMBL" id="MPM63386.1"/>
    </source>
</evidence>
<gene>
    <name evidence="1" type="ORF">SDC9_110266</name>
</gene>
<name>A0A645BE46_9ZZZZ</name>
<comment type="caution">
    <text evidence="1">The sequence shown here is derived from an EMBL/GenBank/DDBJ whole genome shotgun (WGS) entry which is preliminary data.</text>
</comment>
<organism evidence="1">
    <name type="scientific">bioreactor metagenome</name>
    <dbReference type="NCBI Taxonomy" id="1076179"/>
    <lineage>
        <taxon>unclassified sequences</taxon>
        <taxon>metagenomes</taxon>
        <taxon>ecological metagenomes</taxon>
    </lineage>
</organism>
<sequence length="115" mass="13084">MLCVFYKNETDIGFITGDNPVIVTRVFSNLIGLGSAGLSHQDCVIAFPLNPRIAVSMFHPNILFSHAMRTYSNREYHVTKVETIQQFNKWQFIQANRQVYSQTPISRSTFGPLSN</sequence>